<organism evidence="1">
    <name type="scientific">uncultured bacterium 92</name>
    <dbReference type="NCBI Taxonomy" id="698394"/>
    <lineage>
        <taxon>Bacteria</taxon>
        <taxon>environmental samples</taxon>
    </lineage>
</organism>
<accession>E3T6C1</accession>
<reference evidence="1" key="2">
    <citation type="journal article" date="2010" name="Appl. Environ. Microbiol.">
        <title>Comparative analysis of acidobacterial genomic fragments from terrestrial and aquatic metagenomic libraries, with emphasis on acidobacteria subdivision 6.</title>
        <authorList>
            <person name="Kielak A.M."/>
            <person name="van Veen J.A."/>
            <person name="Kowalchuk G.A."/>
        </authorList>
    </citation>
    <scope>NUCLEOTIDE SEQUENCE</scope>
</reference>
<reference evidence="1" key="1">
    <citation type="submission" date="2009-12" db="EMBL/GenBank/DDBJ databases">
        <authorList>
            <person name="Kielak A."/>
            <person name="van Veen J.A."/>
            <person name="Kowalchuk G.A."/>
        </authorList>
    </citation>
    <scope>NUCLEOTIDE SEQUENCE</scope>
</reference>
<dbReference type="AlphaFoldDB" id="E3T6C1"/>
<proteinExistence type="predicted"/>
<dbReference type="EMBL" id="GU260702">
    <property type="protein sequence ID" value="ADC35865.1"/>
    <property type="molecule type" value="Genomic_DNA"/>
</dbReference>
<sequence>MVIHAEFDAAAHEQPDVVVNAIVPVVPDAVGDSDVGDKVKVHVTPACVTVTVLPATVNVPVLEDVPVLAAIL</sequence>
<name>E3T6C1_9BACT</name>
<evidence type="ECO:0000313" key="1">
    <source>
        <dbReference type="EMBL" id="ADC35865.1"/>
    </source>
</evidence>
<protein>
    <submittedName>
        <fullName evidence="1">Uncharacterized protein</fullName>
    </submittedName>
</protein>